<sequence>MKKKKSKFSATPPVASDIQEANAIIEELWEKLRHYEDKLKTSCSNSSKPPSTDSPKERAERKKLKALVVAIREGLNKVTQGINDNSQN</sequence>
<dbReference type="RefSeq" id="WP_022613794.1">
    <property type="nucleotide sequence ID" value="NZ_LK391965.1"/>
</dbReference>
<dbReference type="Proteomes" id="UP000018211">
    <property type="component" value="Unassembled WGS sequence"/>
</dbReference>
<protein>
    <recommendedName>
        <fullName evidence="2">DUF6444 domain-containing protein</fullName>
    </recommendedName>
</protein>
<reference evidence="3 4" key="1">
    <citation type="journal article" date="2013" name="ISME J.">
        <title>Comparative genomics of pathogenic lineages of Vibrio nigripulchritudo identifies virulence-associated traits.</title>
        <authorList>
            <person name="Goudenege D."/>
            <person name="Labreuche Y."/>
            <person name="Krin E."/>
            <person name="Ansquer D."/>
            <person name="Mangenot S."/>
            <person name="Calteau A."/>
            <person name="Medigue C."/>
            <person name="Mazel D."/>
            <person name="Polz M.F."/>
            <person name="Le Roux F."/>
        </authorList>
    </citation>
    <scope>NUCLEOTIDE SEQUENCE [LARGE SCALE GENOMIC DNA]</scope>
    <source>
        <strain evidence="3 4">SOn1</strain>
    </source>
</reference>
<dbReference type="EMBL" id="CAOF01000186">
    <property type="protein sequence ID" value="CCO49768.1"/>
    <property type="molecule type" value="Genomic_DNA"/>
</dbReference>
<feature type="compositionally biased region" description="Polar residues" evidence="1">
    <location>
        <begin position="41"/>
        <end position="53"/>
    </location>
</feature>
<evidence type="ECO:0000313" key="3">
    <source>
        <dbReference type="EMBL" id="CCO49768.1"/>
    </source>
</evidence>
<comment type="caution">
    <text evidence="3">The sequence shown here is derived from an EMBL/GenBank/DDBJ whole genome shotgun (WGS) entry which is preliminary data.</text>
</comment>
<evidence type="ECO:0000313" key="4">
    <source>
        <dbReference type="Proteomes" id="UP000018211"/>
    </source>
</evidence>
<proteinExistence type="predicted"/>
<dbReference type="AlphaFoldDB" id="A0AAV2VYJ5"/>
<feature type="domain" description="DUF6444" evidence="2">
    <location>
        <begin position="11"/>
        <end position="84"/>
    </location>
</feature>
<organism evidence="3 4">
    <name type="scientific">Vibrio nigripulchritudo SOn1</name>
    <dbReference type="NCBI Taxonomy" id="1238450"/>
    <lineage>
        <taxon>Bacteria</taxon>
        <taxon>Pseudomonadati</taxon>
        <taxon>Pseudomonadota</taxon>
        <taxon>Gammaproteobacteria</taxon>
        <taxon>Vibrionales</taxon>
        <taxon>Vibrionaceae</taxon>
        <taxon>Vibrio</taxon>
    </lineage>
</organism>
<accession>A0AAV2VYJ5</accession>
<dbReference type="Pfam" id="PF20042">
    <property type="entry name" value="DUF6444"/>
    <property type="match status" value="1"/>
</dbReference>
<evidence type="ECO:0000259" key="2">
    <source>
        <dbReference type="Pfam" id="PF20042"/>
    </source>
</evidence>
<evidence type="ECO:0000256" key="1">
    <source>
        <dbReference type="SAM" id="MobiDB-lite"/>
    </source>
</evidence>
<name>A0AAV2VYJ5_9VIBR</name>
<gene>
    <name evidence="3" type="ORF">VIBNISOn1_90010</name>
</gene>
<dbReference type="InterPro" id="IPR045618">
    <property type="entry name" value="DUF6444"/>
</dbReference>
<feature type="region of interest" description="Disordered" evidence="1">
    <location>
        <begin position="39"/>
        <end position="61"/>
    </location>
</feature>